<evidence type="ECO:0000313" key="2">
    <source>
        <dbReference type="Proteomes" id="UP000568106"/>
    </source>
</evidence>
<keyword evidence="2" id="KW-1185">Reference proteome</keyword>
<name>A0A7W8IJ73_9BACT</name>
<dbReference type="Proteomes" id="UP000568106">
    <property type="component" value="Unassembled WGS sequence"/>
</dbReference>
<gene>
    <name evidence="1" type="ORF">HDF09_001837</name>
</gene>
<evidence type="ECO:0000313" key="1">
    <source>
        <dbReference type="EMBL" id="MBB5317168.1"/>
    </source>
</evidence>
<accession>A0A7W8IJ73</accession>
<dbReference type="SUPFAM" id="SSF101898">
    <property type="entry name" value="NHL repeat"/>
    <property type="match status" value="1"/>
</dbReference>
<comment type="caution">
    <text evidence="1">The sequence shown here is derived from an EMBL/GenBank/DDBJ whole genome shotgun (WGS) entry which is preliminary data.</text>
</comment>
<proteinExistence type="predicted"/>
<dbReference type="InterPro" id="IPR015943">
    <property type="entry name" value="WD40/YVTN_repeat-like_dom_sf"/>
</dbReference>
<dbReference type="EMBL" id="JACHDY010000002">
    <property type="protein sequence ID" value="MBB5317168.1"/>
    <property type="molecule type" value="Genomic_DNA"/>
</dbReference>
<dbReference type="InterPro" id="IPR022519">
    <property type="entry name" value="Gloeo/Verruco_rpt"/>
</dbReference>
<reference evidence="1" key="1">
    <citation type="submission" date="2020-08" db="EMBL/GenBank/DDBJ databases">
        <title>Genomic Encyclopedia of Type Strains, Phase IV (KMG-V): Genome sequencing to study the core and pangenomes of soil and plant-associated prokaryotes.</title>
        <authorList>
            <person name="Whitman W."/>
        </authorList>
    </citation>
    <scope>NUCLEOTIDE SEQUENCE [LARGE SCALE GENOMIC DNA]</scope>
    <source>
        <strain evidence="1">M8UP27</strain>
    </source>
</reference>
<dbReference type="AlphaFoldDB" id="A0A7W8IJ73"/>
<dbReference type="Gene3D" id="2.130.10.10">
    <property type="entry name" value="YVTN repeat-like/Quinoprotein amine dehydrogenase"/>
    <property type="match status" value="1"/>
</dbReference>
<protein>
    <submittedName>
        <fullName evidence="1">Repeat protein (TIGR03803 family)</fullName>
    </submittedName>
</protein>
<organism evidence="1 2">
    <name type="scientific">Tunturiibacter empetritectus</name>
    <dbReference type="NCBI Taxonomy" id="3069691"/>
    <lineage>
        <taxon>Bacteria</taxon>
        <taxon>Pseudomonadati</taxon>
        <taxon>Acidobacteriota</taxon>
        <taxon>Terriglobia</taxon>
        <taxon>Terriglobales</taxon>
        <taxon>Acidobacteriaceae</taxon>
        <taxon>Tunturiibacter</taxon>
    </lineage>
</organism>
<sequence>MKNNTGTGRFASLASFRLHLVTMALVTGSVLLTPPTLSAQDDLHVQYKFNGLADGASPIGNLLADGYSHVLGVANEGGNVCVPSGCGVIFDWAHGFLVPKFTFGSLDGKPNFPTSGLVRDTAGDLYGEMLLKIQTNSTVGAIYKILPSGTGEVVHVFSASEGEPYGGLTIDKNGNLYGVTTGGGCAPGNGCGEIFKIDPRGVTTVLFHFNNPTETGSDPLASLAVDAVGNLYGTTVDGGPDDTGNSDNPGYGVLFQLRPDGTFTPLHYFTGGTDGAAPNSIALDGNGNIYGFALQGGDLSTCALYDAGAFANFGCGVAYEYDTSGSFSVIHSFVGSDGAGPQGIPLVLGDTIYGATQAGGVHGSTEGLDGFGVVFQITANGTETTLHSFAGKDGLSPSTGLIQLPNGDIYGATLYGGHSSNSTHPCKTNGTAGCGVLYKIVLPK</sequence>
<dbReference type="NCBIfam" id="TIGR03803">
    <property type="entry name" value="Gloeo_Verruco"/>
    <property type="match status" value="3"/>
</dbReference>